<dbReference type="Proteomes" id="UP000438476">
    <property type="component" value="Unassembled WGS sequence"/>
</dbReference>
<proteinExistence type="predicted"/>
<evidence type="ECO:0000313" key="3">
    <source>
        <dbReference type="Proteomes" id="UP000438476"/>
    </source>
</evidence>
<keyword evidence="3" id="KW-1185">Reference proteome</keyword>
<comment type="caution">
    <text evidence="2">The sequence shown here is derived from an EMBL/GenBank/DDBJ whole genome shotgun (WGS) entry which is preliminary data.</text>
</comment>
<evidence type="ECO:0000256" key="1">
    <source>
        <dbReference type="SAM" id="MobiDB-lite"/>
    </source>
</evidence>
<gene>
    <name evidence="2" type="ORF">GRI91_13170</name>
</gene>
<dbReference type="OrthoDB" id="7448995at2"/>
<name>A0A6I4T987_9SPHN</name>
<reference evidence="2 3" key="1">
    <citation type="submission" date="2019-12" db="EMBL/GenBank/DDBJ databases">
        <title>Genomic-based taxomic classification of the family Erythrobacteraceae.</title>
        <authorList>
            <person name="Xu L."/>
        </authorList>
    </citation>
    <scope>NUCLEOTIDE SEQUENCE [LARGE SCALE GENOMIC DNA]</scope>
    <source>
        <strain evidence="2 3">LMG 29518</strain>
    </source>
</reference>
<feature type="region of interest" description="Disordered" evidence="1">
    <location>
        <begin position="93"/>
        <end position="112"/>
    </location>
</feature>
<organism evidence="2 3">
    <name type="scientific">Altericroceibacterium endophyticum</name>
    <dbReference type="NCBI Taxonomy" id="1808508"/>
    <lineage>
        <taxon>Bacteria</taxon>
        <taxon>Pseudomonadati</taxon>
        <taxon>Pseudomonadota</taxon>
        <taxon>Alphaproteobacteria</taxon>
        <taxon>Sphingomonadales</taxon>
        <taxon>Erythrobacteraceae</taxon>
        <taxon>Altericroceibacterium</taxon>
    </lineage>
</organism>
<sequence length="235" mass="26062">MEVYQTSARKNPGAVGDTLAWERQAQLDDAKAKERIAAYRDVVDGLERRCYQRVRQERGWFSDYAEAHATGATAKDINWDRRGLDLVGQCEQEKNGVAPPSIPEAQPGEDAPPAPYAGSVFACSLGDEAVYVSETDGRYTYRYGKSGAPELTLIRQADELTSTHDFGTLDGIKELRFDNGEYSYVLFFEGLSDNYGTDEAYKASGLRVMRQGKMLSERHCTGGIGFAPDWFGPDD</sequence>
<dbReference type="EMBL" id="WTYT01000006">
    <property type="protein sequence ID" value="MXO66711.1"/>
    <property type="molecule type" value="Genomic_DNA"/>
</dbReference>
<dbReference type="RefSeq" id="WP_160737167.1">
    <property type="nucleotide sequence ID" value="NZ_WTYT01000006.1"/>
</dbReference>
<dbReference type="AlphaFoldDB" id="A0A6I4T987"/>
<evidence type="ECO:0000313" key="2">
    <source>
        <dbReference type="EMBL" id="MXO66711.1"/>
    </source>
</evidence>
<accession>A0A6I4T987</accession>
<protein>
    <submittedName>
        <fullName evidence="2">Uncharacterized protein</fullName>
    </submittedName>
</protein>